<dbReference type="SUPFAM" id="SSF51338">
    <property type="entry name" value="Composite domain of metallo-dependent hydrolases"/>
    <property type="match status" value="1"/>
</dbReference>
<dbReference type="EMBL" id="CPYI01000017">
    <property type="protein sequence ID" value="CNF32448.1"/>
    <property type="molecule type" value="Genomic_DNA"/>
</dbReference>
<evidence type="ECO:0000256" key="4">
    <source>
        <dbReference type="PIRSR" id="PIRSR039004-3"/>
    </source>
</evidence>
<gene>
    <name evidence="6" type="ORF">ERS008491_03552</name>
</gene>
<evidence type="ECO:0000256" key="3">
    <source>
        <dbReference type="PIRSR" id="PIRSR039004-2"/>
    </source>
</evidence>
<feature type="site" description="Transition state stabilizer" evidence="4">
    <location>
        <position position="164"/>
    </location>
</feature>
<keyword evidence="2" id="KW-0479">Metal-binding</keyword>
<dbReference type="InterPro" id="IPR032466">
    <property type="entry name" value="Metal_Hydrolase"/>
</dbReference>
<evidence type="ECO:0000313" key="7">
    <source>
        <dbReference type="Proteomes" id="UP000045824"/>
    </source>
</evidence>
<reference evidence="6 7" key="1">
    <citation type="submission" date="2015-03" db="EMBL/GenBank/DDBJ databases">
        <authorList>
            <person name="Murphy D."/>
        </authorList>
    </citation>
    <scope>NUCLEOTIDE SEQUENCE [LARGE SCALE GENOMIC DNA]</scope>
    <source>
        <strain evidence="6 7">FCF326</strain>
    </source>
</reference>
<evidence type="ECO:0000256" key="2">
    <source>
        <dbReference type="PIRSR" id="PIRSR039004-1"/>
    </source>
</evidence>
<evidence type="ECO:0000256" key="1">
    <source>
        <dbReference type="ARBA" id="ARBA00022490"/>
    </source>
</evidence>
<keyword evidence="1" id="KW-0963">Cytoplasm</keyword>
<proteinExistence type="predicted"/>
<dbReference type="AlphaFoldDB" id="A0A0T9LWV2"/>
<dbReference type="Gene3D" id="3.20.20.140">
    <property type="entry name" value="Metal-dependent hydrolases"/>
    <property type="match status" value="1"/>
</dbReference>
<dbReference type="Pfam" id="PF01979">
    <property type="entry name" value="Amidohydro_1"/>
    <property type="match status" value="1"/>
</dbReference>
<dbReference type="GO" id="GO:0019213">
    <property type="term" value="F:deacetylase activity"/>
    <property type="evidence" value="ECO:0007669"/>
    <property type="project" value="InterPro"/>
</dbReference>
<feature type="binding site" description="via carbamate group" evidence="2">
    <location>
        <position position="162"/>
    </location>
    <ligand>
        <name>Zn(2+)</name>
        <dbReference type="ChEBI" id="CHEBI:29105"/>
        <label>2</label>
    </ligand>
</feature>
<name>A0A0T9LWV2_YERKR</name>
<keyword evidence="6" id="KW-0378">Hydrolase</keyword>
<dbReference type="Gene3D" id="2.30.40.10">
    <property type="entry name" value="Urease, subunit C, domain 1"/>
    <property type="match status" value="1"/>
</dbReference>
<dbReference type="PANTHER" id="PTHR42717:SF1">
    <property type="entry name" value="IMIDAZOLONEPROPIONASE AND RELATED AMIDOHYDROLASES"/>
    <property type="match status" value="1"/>
</dbReference>
<evidence type="ECO:0000259" key="5">
    <source>
        <dbReference type="Pfam" id="PF01979"/>
    </source>
</evidence>
<dbReference type="EC" id="3.5.2.3" evidence="6"/>
<dbReference type="SUPFAM" id="SSF51556">
    <property type="entry name" value="Metallo-dependent hydrolases"/>
    <property type="match status" value="1"/>
</dbReference>
<dbReference type="Proteomes" id="UP000045824">
    <property type="component" value="Unassembled WGS sequence"/>
</dbReference>
<dbReference type="RefSeq" id="WP_050119957.1">
    <property type="nucleotide sequence ID" value="NZ_CAWMAB010000017.1"/>
</dbReference>
<feature type="binding site" evidence="2">
    <location>
        <position position="68"/>
    </location>
    <ligand>
        <name>Zn(2+)</name>
        <dbReference type="ChEBI" id="CHEBI:29105"/>
        <label>1</label>
    </ligand>
</feature>
<organism evidence="6 7">
    <name type="scientific">Yersinia kristensenii</name>
    <dbReference type="NCBI Taxonomy" id="28152"/>
    <lineage>
        <taxon>Bacteria</taxon>
        <taxon>Pseudomonadati</taxon>
        <taxon>Pseudomonadota</taxon>
        <taxon>Gammaproteobacteria</taxon>
        <taxon>Enterobacterales</taxon>
        <taxon>Yersiniaceae</taxon>
        <taxon>Yersinia</taxon>
    </lineage>
</organism>
<dbReference type="InterPro" id="IPR047601">
    <property type="entry name" value="EF_0837-like"/>
</dbReference>
<dbReference type="InterPro" id="IPR006680">
    <property type="entry name" value="Amidohydro-rel"/>
</dbReference>
<feature type="binding site" evidence="2">
    <location>
        <position position="279"/>
    </location>
    <ligand>
        <name>Zn(2+)</name>
        <dbReference type="ChEBI" id="CHEBI:29105"/>
        <label>1</label>
    </ligand>
</feature>
<keyword evidence="2" id="KW-0862">Zinc</keyword>
<dbReference type="InterPro" id="IPR020043">
    <property type="entry name" value="Deacetylase_Atu3266-like"/>
</dbReference>
<dbReference type="GO" id="GO:0046872">
    <property type="term" value="F:metal ion binding"/>
    <property type="evidence" value="ECO:0007669"/>
    <property type="project" value="UniProtKB-KW"/>
</dbReference>
<feature type="binding site" evidence="2">
    <location>
        <position position="219"/>
    </location>
    <ligand>
        <name>Zn(2+)</name>
        <dbReference type="ChEBI" id="CHEBI:29105"/>
        <label>2</label>
    </ligand>
</feature>
<accession>A0A0T9LWV2</accession>
<evidence type="ECO:0000313" key="6">
    <source>
        <dbReference type="EMBL" id="CNF32448.1"/>
    </source>
</evidence>
<dbReference type="NCBIfam" id="NF006689">
    <property type="entry name" value="PRK09237.1"/>
    <property type="match status" value="1"/>
</dbReference>
<feature type="domain" description="Amidohydrolase-related" evidence="5">
    <location>
        <begin position="60"/>
        <end position="359"/>
    </location>
</feature>
<feature type="binding site" evidence="2">
    <location>
        <position position="196"/>
    </location>
    <ligand>
        <name>Zn(2+)</name>
        <dbReference type="ChEBI" id="CHEBI:29105"/>
        <label>2</label>
    </ligand>
</feature>
<feature type="modified residue" description="N6-carboxylysine" evidence="3">
    <location>
        <position position="162"/>
    </location>
</feature>
<protein>
    <submittedName>
        <fullName evidence="6">Dihydroorotase</fullName>
        <ecNumber evidence="6">3.5.2.3</ecNumber>
    </submittedName>
</protein>
<feature type="binding site" evidence="2">
    <location>
        <position position="70"/>
    </location>
    <ligand>
        <name>Zn(2+)</name>
        <dbReference type="ChEBI" id="CHEBI:29105"/>
        <label>1</label>
    </ligand>
</feature>
<sequence length="389" mass="42033">MYDFIITRAVLVDGRQVDIAINNGKIVAVDTATSAVQNNQTGLLAKQAKKVLDLAGKFYLSAGWIDSHVHCYPASPIYHDEADLVGVASGVTTVVDAGSTGANDVDDFYRLTRAAKTHVYAFLNIAKTGIVTQNELADMAQIDKHSVNQAIARNPGFIIGIKARMSSSVVGKNGIKPLVRAKEIQQENNQLPLMVHIGNNPPDLDEIADLLTQGDIITHCYNGKPNRILTPAGALRESIQRALKRGVLLDVGHGSASFSFDVAELAIKQGIYPHTISSDIYCRNRLNGPVHSLATVMSKFFTIGLSLDQVIRCVTENAAHALRLTHKGVLDIGYDADFTIFELKQQPQVFSDSEGKSVTGEKYLVPLAAVVAGDLVLTDEGKLKDVFSL</sequence>
<dbReference type="PANTHER" id="PTHR42717">
    <property type="entry name" value="DIHYDROOROTASE-RELATED"/>
    <property type="match status" value="1"/>
</dbReference>
<dbReference type="PIRSF" id="PIRSF039004">
    <property type="entry name" value="ADE_EF_0837"/>
    <property type="match status" value="1"/>
</dbReference>
<dbReference type="InterPro" id="IPR011059">
    <property type="entry name" value="Metal-dep_hydrolase_composite"/>
</dbReference>
<dbReference type="GO" id="GO:0004151">
    <property type="term" value="F:dihydroorotase activity"/>
    <property type="evidence" value="ECO:0007669"/>
    <property type="project" value="UniProtKB-EC"/>
</dbReference>
<dbReference type="NCBIfam" id="TIGR03583">
    <property type="entry name" value="EF_0837"/>
    <property type="match status" value="1"/>
</dbReference>
<feature type="binding site" description="via carbamate group" evidence="2">
    <location>
        <position position="162"/>
    </location>
    <ligand>
        <name>Zn(2+)</name>
        <dbReference type="ChEBI" id="CHEBI:29105"/>
        <label>1</label>
    </ligand>
</feature>